<comment type="caution">
    <text evidence="1">The sequence shown here is derived from an EMBL/GenBank/DDBJ whole genome shotgun (WGS) entry which is preliminary data.</text>
</comment>
<proteinExistence type="predicted"/>
<gene>
    <name evidence="1" type="ORF">RchiOBHm_Chr2g0112611</name>
</gene>
<name>A0A2P6RQA9_ROSCH</name>
<reference evidence="1 2" key="1">
    <citation type="journal article" date="2018" name="Nat. Genet.">
        <title>The Rosa genome provides new insights in the design of modern roses.</title>
        <authorList>
            <person name="Bendahmane M."/>
        </authorList>
    </citation>
    <scope>NUCLEOTIDE SEQUENCE [LARGE SCALE GENOMIC DNA]</scope>
    <source>
        <strain evidence="2">cv. Old Blush</strain>
    </source>
</reference>
<dbReference type="EMBL" id="PDCK01000040">
    <property type="protein sequence ID" value="PRQ48604.1"/>
    <property type="molecule type" value="Genomic_DNA"/>
</dbReference>
<protein>
    <submittedName>
        <fullName evidence="1">Uncharacterized protein</fullName>
    </submittedName>
</protein>
<dbReference type="Gramene" id="PRQ48604">
    <property type="protein sequence ID" value="PRQ48604"/>
    <property type="gene ID" value="RchiOBHm_Chr2g0112611"/>
</dbReference>
<sequence>MQACSWNLVGNWHRKRCSGRDGGARARLQRGLLGVRAAVQQEGAGERTAVQQEAAGAAVQVRGAGAGRLGLLGGCHGGLTRTRTGEGGRSWRVWWPEGLGCAVGQGRCAGIDRQDRG</sequence>
<organism evidence="1 2">
    <name type="scientific">Rosa chinensis</name>
    <name type="common">China rose</name>
    <dbReference type="NCBI Taxonomy" id="74649"/>
    <lineage>
        <taxon>Eukaryota</taxon>
        <taxon>Viridiplantae</taxon>
        <taxon>Streptophyta</taxon>
        <taxon>Embryophyta</taxon>
        <taxon>Tracheophyta</taxon>
        <taxon>Spermatophyta</taxon>
        <taxon>Magnoliopsida</taxon>
        <taxon>eudicotyledons</taxon>
        <taxon>Gunneridae</taxon>
        <taxon>Pentapetalae</taxon>
        <taxon>rosids</taxon>
        <taxon>fabids</taxon>
        <taxon>Rosales</taxon>
        <taxon>Rosaceae</taxon>
        <taxon>Rosoideae</taxon>
        <taxon>Rosoideae incertae sedis</taxon>
        <taxon>Rosa</taxon>
    </lineage>
</organism>
<accession>A0A2P6RQA9</accession>
<dbReference type="Proteomes" id="UP000238479">
    <property type="component" value="Chromosome 2"/>
</dbReference>
<evidence type="ECO:0000313" key="2">
    <source>
        <dbReference type="Proteomes" id="UP000238479"/>
    </source>
</evidence>
<keyword evidence="2" id="KW-1185">Reference proteome</keyword>
<evidence type="ECO:0000313" key="1">
    <source>
        <dbReference type="EMBL" id="PRQ48604.1"/>
    </source>
</evidence>
<dbReference type="AlphaFoldDB" id="A0A2P6RQA9"/>